<name>A0A212L2B1_9HYPH</name>
<gene>
    <name evidence="2" type="ORF">KL86PLE_100309</name>
</gene>
<evidence type="ECO:0000256" key="1">
    <source>
        <dbReference type="SAM" id="Coils"/>
    </source>
</evidence>
<dbReference type="EMBL" id="FMJD01000002">
    <property type="protein sequence ID" value="SCM71693.1"/>
    <property type="molecule type" value="Genomic_DNA"/>
</dbReference>
<proteinExistence type="predicted"/>
<keyword evidence="1" id="KW-0175">Coiled coil</keyword>
<dbReference type="RefSeq" id="WP_288199109.1">
    <property type="nucleotide sequence ID" value="NZ_LT608334.1"/>
</dbReference>
<organism evidence="2">
    <name type="scientific">uncultured Pleomorphomonas sp</name>
    <dbReference type="NCBI Taxonomy" id="442121"/>
    <lineage>
        <taxon>Bacteria</taxon>
        <taxon>Pseudomonadati</taxon>
        <taxon>Pseudomonadota</taxon>
        <taxon>Alphaproteobacteria</taxon>
        <taxon>Hyphomicrobiales</taxon>
        <taxon>Pleomorphomonadaceae</taxon>
        <taxon>Pleomorphomonas</taxon>
        <taxon>environmental samples</taxon>
    </lineage>
</organism>
<feature type="coiled-coil region" evidence="1">
    <location>
        <begin position="205"/>
        <end position="232"/>
    </location>
</feature>
<evidence type="ECO:0000313" key="2">
    <source>
        <dbReference type="EMBL" id="SCM71693.1"/>
    </source>
</evidence>
<dbReference type="AlphaFoldDB" id="A0A212L2B1"/>
<sequence length="235" mass="26447">MKPRLGRFPLVSVDAAGDGRYVKALRITCGTCGHTNDLLVKTRTPMPPEQAAQHFAKRGWVIGRNAGFDLCPSCVAAEVDARQKLKKEDHMPKPSLAEQLKAVVQPVELTATVGVDHPEAALPLARLITRADRRRIMDFLDRVYPDPEKGYAAGYSDKRVGDEMDLPRAWVTQVREDSYGPEFVIDWSQIEKRQRELDERIRTECESMLSRFADLERQAASTKAEIEKLKKACGK</sequence>
<accession>A0A212L2B1</accession>
<reference evidence="2" key="1">
    <citation type="submission" date="2016-08" db="EMBL/GenBank/DDBJ databases">
        <authorList>
            <person name="Seilhamer J.J."/>
        </authorList>
    </citation>
    <scope>NUCLEOTIDE SEQUENCE</scope>
    <source>
        <strain evidence="2">86</strain>
    </source>
</reference>
<protein>
    <submittedName>
        <fullName evidence="2">Uncharacterized protein</fullName>
    </submittedName>
</protein>